<keyword evidence="1" id="KW-0812">Transmembrane</keyword>
<dbReference type="Proteomes" id="UP000252519">
    <property type="component" value="Unassembled WGS sequence"/>
</dbReference>
<dbReference type="AlphaFoldDB" id="A0A368EWZ9"/>
<accession>A0A368EWZ9</accession>
<name>A0A368EWZ9_ANCCA</name>
<gene>
    <name evidence="2" type="ORF">ANCCAN_30103</name>
</gene>
<organism evidence="2 3">
    <name type="scientific">Ancylostoma caninum</name>
    <name type="common">Dog hookworm</name>
    <dbReference type="NCBI Taxonomy" id="29170"/>
    <lineage>
        <taxon>Eukaryota</taxon>
        <taxon>Metazoa</taxon>
        <taxon>Ecdysozoa</taxon>
        <taxon>Nematoda</taxon>
        <taxon>Chromadorea</taxon>
        <taxon>Rhabditida</taxon>
        <taxon>Rhabditina</taxon>
        <taxon>Rhabditomorpha</taxon>
        <taxon>Strongyloidea</taxon>
        <taxon>Ancylostomatidae</taxon>
        <taxon>Ancylostomatinae</taxon>
        <taxon>Ancylostoma</taxon>
    </lineage>
</organism>
<reference evidence="2 3" key="1">
    <citation type="submission" date="2014-10" db="EMBL/GenBank/DDBJ databases">
        <title>Draft genome of the hookworm Ancylostoma caninum.</title>
        <authorList>
            <person name="Mitreva M."/>
        </authorList>
    </citation>
    <scope>NUCLEOTIDE SEQUENCE [LARGE SCALE GENOMIC DNA]</scope>
    <source>
        <strain evidence="2 3">Baltimore</strain>
    </source>
</reference>
<protein>
    <submittedName>
        <fullName evidence="2">Uncharacterized protein</fullName>
    </submittedName>
</protein>
<comment type="caution">
    <text evidence="2">The sequence shown here is derived from an EMBL/GenBank/DDBJ whole genome shotgun (WGS) entry which is preliminary data.</text>
</comment>
<keyword evidence="1" id="KW-1133">Transmembrane helix</keyword>
<keyword evidence="1" id="KW-0472">Membrane</keyword>
<proteinExistence type="predicted"/>
<evidence type="ECO:0000313" key="3">
    <source>
        <dbReference type="Proteomes" id="UP000252519"/>
    </source>
</evidence>
<dbReference type="EMBL" id="JOJR01022297">
    <property type="protein sequence ID" value="RCN24206.1"/>
    <property type="molecule type" value="Genomic_DNA"/>
</dbReference>
<feature type="transmembrane region" description="Helical" evidence="1">
    <location>
        <begin position="12"/>
        <end position="37"/>
    </location>
</feature>
<evidence type="ECO:0000313" key="2">
    <source>
        <dbReference type="EMBL" id="RCN24206.1"/>
    </source>
</evidence>
<sequence length="143" mass="16069">MNLIGNPHCRPVGALVSFAVTVYTIVCALLMMLTFAFKRRFDTLLKRTEPKSNCAFCTYNDNKDSHPTGRCCRFPDAVSRAVQAASLNLCQKCLQQRHCGISCTFCGRDHNVLLCPNKSTIAPHPYKRRKGKSMPRRGWCDGL</sequence>
<evidence type="ECO:0000256" key="1">
    <source>
        <dbReference type="SAM" id="Phobius"/>
    </source>
</evidence>
<keyword evidence="3" id="KW-1185">Reference proteome</keyword>